<proteinExistence type="predicted"/>
<name>A0A840RGG0_9NEIS</name>
<gene>
    <name evidence="1" type="ORF">HNQ50_002240</name>
</gene>
<evidence type="ECO:0008006" key="3">
    <source>
        <dbReference type="Google" id="ProtNLM"/>
    </source>
</evidence>
<evidence type="ECO:0000313" key="2">
    <source>
        <dbReference type="Proteomes" id="UP000543030"/>
    </source>
</evidence>
<evidence type="ECO:0000313" key="1">
    <source>
        <dbReference type="EMBL" id="MBB5191510.1"/>
    </source>
</evidence>
<sequence>MVSPLQPDESLEACLRRMVRADATLMAQLACVRACGLARWCIAAGAVRNRVWQKGHEQTSLPVVTDVDVCYFDAALPVEHAQHIEHALMAAMPGVAWEVVNQAHAHRFNGLSAVSSLAEALANWPPQRSGCGWMKREKYRLWRWTTCLRCG</sequence>
<accession>A0A840RGG0</accession>
<dbReference type="AlphaFoldDB" id="A0A840RGG0"/>
<dbReference type="Pfam" id="PF06042">
    <property type="entry name" value="NTP_transf_6"/>
    <property type="match status" value="1"/>
</dbReference>
<organism evidence="1 2">
    <name type="scientific">Silvimonas terrae</name>
    <dbReference type="NCBI Taxonomy" id="300266"/>
    <lineage>
        <taxon>Bacteria</taxon>
        <taxon>Pseudomonadati</taxon>
        <taxon>Pseudomonadota</taxon>
        <taxon>Betaproteobacteria</taxon>
        <taxon>Neisseriales</taxon>
        <taxon>Chitinibacteraceae</taxon>
        <taxon>Silvimonas</taxon>
    </lineage>
</organism>
<dbReference type="PANTHER" id="PTHR39166:SF1">
    <property type="entry name" value="BLL1166 PROTEIN"/>
    <property type="match status" value="1"/>
</dbReference>
<dbReference type="PANTHER" id="PTHR39166">
    <property type="entry name" value="BLL1166 PROTEIN"/>
    <property type="match status" value="1"/>
</dbReference>
<comment type="caution">
    <text evidence="1">The sequence shown here is derived from an EMBL/GenBank/DDBJ whole genome shotgun (WGS) entry which is preliminary data.</text>
</comment>
<dbReference type="EMBL" id="JACHHN010000004">
    <property type="protein sequence ID" value="MBB5191510.1"/>
    <property type="molecule type" value="Genomic_DNA"/>
</dbReference>
<dbReference type="InterPro" id="IPR009267">
    <property type="entry name" value="NTP_transf_6"/>
</dbReference>
<reference evidence="1 2" key="1">
    <citation type="submission" date="2020-08" db="EMBL/GenBank/DDBJ databases">
        <title>Genomic Encyclopedia of Type Strains, Phase IV (KMG-IV): sequencing the most valuable type-strain genomes for metagenomic binning, comparative biology and taxonomic classification.</title>
        <authorList>
            <person name="Goeker M."/>
        </authorList>
    </citation>
    <scope>NUCLEOTIDE SEQUENCE [LARGE SCALE GENOMIC DNA]</scope>
    <source>
        <strain evidence="1 2">DSM 18233</strain>
    </source>
</reference>
<keyword evidence="2" id="KW-1185">Reference proteome</keyword>
<dbReference type="Proteomes" id="UP000543030">
    <property type="component" value="Unassembled WGS sequence"/>
</dbReference>
<protein>
    <recommendedName>
        <fullName evidence="3">Nucleotidyltransferase-like protein</fullName>
    </recommendedName>
</protein>